<evidence type="ECO:0000313" key="3">
    <source>
        <dbReference type="EMBL" id="KIX11963.1"/>
    </source>
</evidence>
<dbReference type="GO" id="GO:0004016">
    <property type="term" value="F:adenylate cyclase activity"/>
    <property type="evidence" value="ECO:0007669"/>
    <property type="project" value="UniProtKB-ARBA"/>
</dbReference>
<dbReference type="STRING" id="1429043.X474_21415"/>
<dbReference type="SMART" id="SM00044">
    <property type="entry name" value="CYCc"/>
    <property type="match status" value="1"/>
</dbReference>
<evidence type="ECO:0000256" key="1">
    <source>
        <dbReference type="SAM" id="Phobius"/>
    </source>
</evidence>
<dbReference type="SUPFAM" id="SSF55073">
    <property type="entry name" value="Nucleotide cyclase"/>
    <property type="match status" value="1"/>
</dbReference>
<accession>A0A0D2HN40</accession>
<dbReference type="InterPro" id="IPR001054">
    <property type="entry name" value="A/G_cyclase"/>
</dbReference>
<feature type="transmembrane region" description="Helical" evidence="1">
    <location>
        <begin position="378"/>
        <end position="396"/>
    </location>
</feature>
<sequence>MSLSLPHWLLRLVRKTVWRSLLLGGVISILVLTVWQAGLLTPWERVTWDWRAQFWAEPGPNSEKIKVVVLDQASLDWAQRFSGLGWPWPRQAYIHIIDYLTKAGAKAVIFDLLFTEASSLAGDDQALARVMAKSRKVAGALMLTKESGSAVWPDWAQKRLPKIKGQNKWLQGSNSRQSKRVLLPIETLGQNMLSLGNVAENPDPDQVVRRVTLVKGVFDQAVLSLGAAAYAALSDQAVALKASSLVFGQESIPLDKEGRAILRFRGGPGVHQKFSAASIIQSELRLLQGQRPTISDSSVFKDCYVFFGLTAPGLHDMRATPVSAVYPGVEIHATALDNLITGDFIRKPPTWAVAAWVFLLCLGAAFAGSLFQAVRHSVVVFAFLLPLPILGGFLTYPLGYWWPVMVAEVGVLLVLLGVVFLNLALVGEQKRFIKKAFNHYLSPVVIERILEDPDQLRLGGERRELTIFFSDLAGFTSLSEGLDPQELTHLLNDYLSEMSEFILKAGGTLDKYEGDAIIAFWNAPLSQPDHALAACRAALKCNQRLLQRASEYEKRLGRVLWARIGINTGPVVVGNMGSRQRFDYTVLGDAANLASRLEGANKVFGTPLMVSEETWRQTRGELSGRKLGRLKVVGRKEAVTVYQPLGEAGQGLSPEMEIFTQGIDLVENRDWQAALHCFQGIEQDPAANAYVKKLSQLPDKSPDAWDGVWSLTNK</sequence>
<dbReference type="Pfam" id="PF00211">
    <property type="entry name" value="Guanylate_cyc"/>
    <property type="match status" value="1"/>
</dbReference>
<organism evidence="3 4">
    <name type="scientific">Dethiosulfatarculus sandiegensis</name>
    <dbReference type="NCBI Taxonomy" id="1429043"/>
    <lineage>
        <taxon>Bacteria</taxon>
        <taxon>Pseudomonadati</taxon>
        <taxon>Thermodesulfobacteriota</taxon>
        <taxon>Desulfarculia</taxon>
        <taxon>Desulfarculales</taxon>
        <taxon>Desulfarculaceae</taxon>
        <taxon>Dethiosulfatarculus</taxon>
    </lineage>
</organism>
<feature type="transmembrane region" description="Helical" evidence="1">
    <location>
        <begin position="402"/>
        <end position="425"/>
    </location>
</feature>
<dbReference type="PATRIC" id="fig|1429043.3.peg.4539"/>
<dbReference type="InterPro" id="IPR029787">
    <property type="entry name" value="Nucleotide_cyclase"/>
</dbReference>
<dbReference type="PANTHER" id="PTHR43081:SF1">
    <property type="entry name" value="ADENYLATE CYCLASE, TERMINAL-DIFFERENTIATION SPECIFIC"/>
    <property type="match status" value="1"/>
</dbReference>
<dbReference type="CDD" id="cd07302">
    <property type="entry name" value="CHD"/>
    <property type="match status" value="1"/>
</dbReference>
<keyword evidence="1" id="KW-1133">Transmembrane helix</keyword>
<comment type="caution">
    <text evidence="3">The sequence shown here is derived from an EMBL/GenBank/DDBJ whole genome shotgun (WGS) entry which is preliminary data.</text>
</comment>
<keyword evidence="1" id="KW-0812">Transmembrane</keyword>
<reference evidence="3 4" key="1">
    <citation type="submission" date="2013-11" db="EMBL/GenBank/DDBJ databases">
        <title>Metagenomic analysis of a methanogenic consortium involved in long chain n-alkane degradation.</title>
        <authorList>
            <person name="Davidova I.A."/>
            <person name="Callaghan A.V."/>
            <person name="Wawrik B."/>
            <person name="Pruitt S."/>
            <person name="Marks C."/>
            <person name="Duncan K.E."/>
            <person name="Suflita J.M."/>
        </authorList>
    </citation>
    <scope>NUCLEOTIDE SEQUENCE [LARGE SCALE GENOMIC DNA]</scope>
    <source>
        <strain evidence="3 4">SPR</strain>
    </source>
</reference>
<dbReference type="Pfam" id="PF05226">
    <property type="entry name" value="CHASE2"/>
    <property type="match status" value="1"/>
</dbReference>
<dbReference type="InParanoid" id="A0A0D2HN40"/>
<dbReference type="InterPro" id="IPR050697">
    <property type="entry name" value="Adenylyl/Guanylyl_Cyclase_3/4"/>
</dbReference>
<proteinExistence type="predicted"/>
<dbReference type="OrthoDB" id="9806735at2"/>
<dbReference type="Proteomes" id="UP000032233">
    <property type="component" value="Unassembled WGS sequence"/>
</dbReference>
<dbReference type="PROSITE" id="PS50125">
    <property type="entry name" value="GUANYLATE_CYCLASE_2"/>
    <property type="match status" value="1"/>
</dbReference>
<keyword evidence="1" id="KW-0472">Membrane</keyword>
<feature type="domain" description="Guanylate cyclase" evidence="2">
    <location>
        <begin position="466"/>
        <end position="598"/>
    </location>
</feature>
<feature type="transmembrane region" description="Helical" evidence="1">
    <location>
        <begin position="21"/>
        <end position="43"/>
    </location>
</feature>
<dbReference type="SMART" id="SM01080">
    <property type="entry name" value="CHASE2"/>
    <property type="match status" value="1"/>
</dbReference>
<dbReference type="AlphaFoldDB" id="A0A0D2HN40"/>
<dbReference type="InterPro" id="IPR007890">
    <property type="entry name" value="CHASE2"/>
</dbReference>
<gene>
    <name evidence="3" type="ORF">X474_21415</name>
</gene>
<dbReference type="EMBL" id="AZAC01000036">
    <property type="protein sequence ID" value="KIX11963.1"/>
    <property type="molecule type" value="Genomic_DNA"/>
</dbReference>
<protein>
    <submittedName>
        <fullName evidence="3">Guanylate cyclase</fullName>
    </submittedName>
</protein>
<keyword evidence="4" id="KW-1185">Reference proteome</keyword>
<evidence type="ECO:0000313" key="4">
    <source>
        <dbReference type="Proteomes" id="UP000032233"/>
    </source>
</evidence>
<evidence type="ECO:0000259" key="2">
    <source>
        <dbReference type="PROSITE" id="PS50125"/>
    </source>
</evidence>
<dbReference type="RefSeq" id="WP_052515417.1">
    <property type="nucleotide sequence ID" value="NZ_AZAC01000036.1"/>
</dbReference>
<dbReference type="GO" id="GO:0035556">
    <property type="term" value="P:intracellular signal transduction"/>
    <property type="evidence" value="ECO:0007669"/>
    <property type="project" value="InterPro"/>
</dbReference>
<dbReference type="GO" id="GO:0006171">
    <property type="term" value="P:cAMP biosynthetic process"/>
    <property type="evidence" value="ECO:0007669"/>
    <property type="project" value="TreeGrafter"/>
</dbReference>
<dbReference type="Gene3D" id="3.30.70.1230">
    <property type="entry name" value="Nucleotide cyclase"/>
    <property type="match status" value="1"/>
</dbReference>
<name>A0A0D2HN40_9BACT</name>
<dbReference type="PANTHER" id="PTHR43081">
    <property type="entry name" value="ADENYLATE CYCLASE, TERMINAL-DIFFERENTIATION SPECIFIC-RELATED"/>
    <property type="match status" value="1"/>
</dbReference>
<feature type="transmembrane region" description="Helical" evidence="1">
    <location>
        <begin position="351"/>
        <end position="371"/>
    </location>
</feature>